<protein>
    <submittedName>
        <fullName evidence="2">Uncharacterized protein</fullName>
    </submittedName>
</protein>
<feature type="region of interest" description="Disordered" evidence="1">
    <location>
        <begin position="1"/>
        <end position="67"/>
    </location>
</feature>
<organism evidence="2 3">
    <name type="scientific">Paremcibacter congregatus</name>
    <dbReference type="NCBI Taxonomy" id="2043170"/>
    <lineage>
        <taxon>Bacteria</taxon>
        <taxon>Pseudomonadati</taxon>
        <taxon>Pseudomonadota</taxon>
        <taxon>Alphaproteobacteria</taxon>
        <taxon>Emcibacterales</taxon>
        <taxon>Emcibacteraceae</taxon>
        <taxon>Paremcibacter</taxon>
    </lineage>
</organism>
<dbReference type="Proteomes" id="UP000229730">
    <property type="component" value="Unassembled WGS sequence"/>
</dbReference>
<keyword evidence="3" id="KW-1185">Reference proteome</keyword>
<evidence type="ECO:0000256" key="1">
    <source>
        <dbReference type="SAM" id="MobiDB-lite"/>
    </source>
</evidence>
<reference evidence="2 3" key="1">
    <citation type="submission" date="2017-10" db="EMBL/GenBank/DDBJ databases">
        <title>Frigbacter circumglobatus gen. nov. sp. nov., isolated from sediment cultured in situ.</title>
        <authorList>
            <person name="Zhao Z."/>
        </authorList>
    </citation>
    <scope>NUCLEOTIDE SEQUENCE [LARGE SCALE GENOMIC DNA]</scope>
    <source>
        <strain evidence="2 3">ZYL</strain>
    </source>
</reference>
<dbReference type="AlphaFoldDB" id="A0A2G4YYE9"/>
<dbReference type="InParanoid" id="A0A2G4YYE9"/>
<dbReference type="EMBL" id="PDEM01000007">
    <property type="protein sequence ID" value="PHZ86466.1"/>
    <property type="molecule type" value="Genomic_DNA"/>
</dbReference>
<name>A0A2G4YYE9_9PROT</name>
<dbReference type="OrthoDB" id="8480807at2"/>
<evidence type="ECO:0000313" key="3">
    <source>
        <dbReference type="Proteomes" id="UP000229730"/>
    </source>
</evidence>
<proteinExistence type="predicted"/>
<sequence length="200" mass="22791">MTTEMKIMCDHSCPPPGRAGQSFRKIRKARRLGRLQNRRDKALRPVRPGQGPAEPGSVGPTPETRAKLTPDPLLVMERRNILNDRQLWAFRCLRRALQMITAGTQVRISRLADVVVQTSRCADTGERDHEIQLKESYSDWVDRMTADRLPVGPILDIILDELSFSAVDRKWARRKGWAKSHLQAGLNLYGATYGRVNRHE</sequence>
<accession>A0A2G4YYE9</accession>
<evidence type="ECO:0000313" key="2">
    <source>
        <dbReference type="EMBL" id="PHZ86466.1"/>
    </source>
</evidence>
<dbReference type="RefSeq" id="WP_099470843.1">
    <property type="nucleotide sequence ID" value="NZ_CAXBMK010000003.1"/>
</dbReference>
<gene>
    <name evidence="2" type="ORF">CRD36_00840</name>
</gene>
<feature type="compositionally biased region" description="Basic residues" evidence="1">
    <location>
        <begin position="24"/>
        <end position="33"/>
    </location>
</feature>
<comment type="caution">
    <text evidence="2">The sequence shown here is derived from an EMBL/GenBank/DDBJ whole genome shotgun (WGS) entry which is preliminary data.</text>
</comment>